<evidence type="ECO:0000259" key="4">
    <source>
        <dbReference type="Pfam" id="PF13439"/>
    </source>
</evidence>
<dbReference type="InterPro" id="IPR001296">
    <property type="entry name" value="Glyco_trans_1"/>
</dbReference>
<keyword evidence="2 5" id="KW-0808">Transferase</keyword>
<accession>A0A7X5UPT8</accession>
<evidence type="ECO:0000313" key="5">
    <source>
        <dbReference type="EMBL" id="NIJ11945.1"/>
    </source>
</evidence>
<dbReference type="AlphaFoldDB" id="A0A7X5UPT8"/>
<sequence length="386" mass="42071">MRVLIATDTYPPDLSGSSFFADRLSKGLAERDHDVHVVCASETGPRQDVRDGGVRLHRLRSLPLLIHPRVRFVPPPGVPLVVRRIVASVRPDVVHTQDHFTIGRAAIKAAQRYGIPVVATNHFMPDNLLPYLPRSLHAPVADLAWRDFRRVYRHTDYVTAPTPTAAALLAEHGFARHVEPVSCGVDTVRFHPPEGSATAIRKELGLPDLPTVAFVGRLDAEKRLDELIRAFARLRHLEAQLVLAGEGTRRPALERLAEQVGAGPHVHFLGFVPDEQLPSVYQAADVFAIPGIAELQSIATLEALACGLPVVAANAVALPHLVSPGENGFLVEPGDVAGLAAALDRILSYEEMRRDMGAVSRSVAVSHGHERTLSRFEEIYRAVITG</sequence>
<comment type="caution">
    <text evidence="5">The sequence shown here is derived from an EMBL/GenBank/DDBJ whole genome shotgun (WGS) entry which is preliminary data.</text>
</comment>
<feature type="domain" description="Glycosyltransferase subfamily 4-like N-terminal" evidence="4">
    <location>
        <begin position="16"/>
        <end position="188"/>
    </location>
</feature>
<organism evidence="5 6">
    <name type="scientific">Saccharomonospora amisosensis</name>
    <dbReference type="NCBI Taxonomy" id="1128677"/>
    <lineage>
        <taxon>Bacteria</taxon>
        <taxon>Bacillati</taxon>
        <taxon>Actinomycetota</taxon>
        <taxon>Actinomycetes</taxon>
        <taxon>Pseudonocardiales</taxon>
        <taxon>Pseudonocardiaceae</taxon>
        <taxon>Saccharomonospora</taxon>
    </lineage>
</organism>
<dbReference type="GO" id="GO:0016757">
    <property type="term" value="F:glycosyltransferase activity"/>
    <property type="evidence" value="ECO:0007669"/>
    <property type="project" value="UniProtKB-KW"/>
</dbReference>
<dbReference type="PANTHER" id="PTHR45947:SF3">
    <property type="entry name" value="SULFOQUINOVOSYL TRANSFERASE SQD2"/>
    <property type="match status" value="1"/>
</dbReference>
<keyword evidence="6" id="KW-1185">Reference proteome</keyword>
<reference evidence="5 6" key="1">
    <citation type="submission" date="2020-03" db="EMBL/GenBank/DDBJ databases">
        <title>Sequencing the genomes of 1000 actinobacteria strains.</title>
        <authorList>
            <person name="Klenk H.-P."/>
        </authorList>
    </citation>
    <scope>NUCLEOTIDE SEQUENCE [LARGE SCALE GENOMIC DNA]</scope>
    <source>
        <strain evidence="5 6">DSM 45685</strain>
    </source>
</reference>
<evidence type="ECO:0000256" key="2">
    <source>
        <dbReference type="ARBA" id="ARBA00022679"/>
    </source>
</evidence>
<gene>
    <name evidence="5" type="ORF">FHU38_002289</name>
</gene>
<feature type="domain" description="Glycosyl transferase family 1" evidence="3">
    <location>
        <begin position="199"/>
        <end position="359"/>
    </location>
</feature>
<dbReference type="Proteomes" id="UP000545493">
    <property type="component" value="Unassembled WGS sequence"/>
</dbReference>
<dbReference type="EMBL" id="JAAOYM010000001">
    <property type="protein sequence ID" value="NIJ11945.1"/>
    <property type="molecule type" value="Genomic_DNA"/>
</dbReference>
<proteinExistence type="predicted"/>
<dbReference type="Pfam" id="PF00534">
    <property type="entry name" value="Glycos_transf_1"/>
    <property type="match status" value="1"/>
</dbReference>
<dbReference type="PANTHER" id="PTHR45947">
    <property type="entry name" value="SULFOQUINOVOSYL TRANSFERASE SQD2"/>
    <property type="match status" value="1"/>
</dbReference>
<evidence type="ECO:0000256" key="1">
    <source>
        <dbReference type="ARBA" id="ARBA00022676"/>
    </source>
</evidence>
<dbReference type="Pfam" id="PF13439">
    <property type="entry name" value="Glyco_transf_4"/>
    <property type="match status" value="1"/>
</dbReference>
<name>A0A7X5UPT8_9PSEU</name>
<dbReference type="InterPro" id="IPR028098">
    <property type="entry name" value="Glyco_trans_4-like_N"/>
</dbReference>
<dbReference type="RefSeq" id="WP_167169974.1">
    <property type="nucleotide sequence ID" value="NZ_JAAOYM010000001.1"/>
</dbReference>
<evidence type="ECO:0000313" key="6">
    <source>
        <dbReference type="Proteomes" id="UP000545493"/>
    </source>
</evidence>
<evidence type="ECO:0000259" key="3">
    <source>
        <dbReference type="Pfam" id="PF00534"/>
    </source>
</evidence>
<dbReference type="Gene3D" id="3.40.50.2000">
    <property type="entry name" value="Glycogen Phosphorylase B"/>
    <property type="match status" value="2"/>
</dbReference>
<dbReference type="GO" id="GO:1901137">
    <property type="term" value="P:carbohydrate derivative biosynthetic process"/>
    <property type="evidence" value="ECO:0007669"/>
    <property type="project" value="UniProtKB-ARBA"/>
</dbReference>
<keyword evidence="1" id="KW-0328">Glycosyltransferase</keyword>
<dbReference type="SUPFAM" id="SSF53756">
    <property type="entry name" value="UDP-Glycosyltransferase/glycogen phosphorylase"/>
    <property type="match status" value="1"/>
</dbReference>
<protein>
    <submittedName>
        <fullName evidence="5">Glycosyltransferase involved in cell wall biosynthesis</fullName>
    </submittedName>
</protein>
<dbReference type="InterPro" id="IPR050194">
    <property type="entry name" value="Glycosyltransferase_grp1"/>
</dbReference>